<proteinExistence type="predicted"/>
<reference evidence="1 3" key="2">
    <citation type="journal article" date="2013" name="Nature">
        <title>Insights into bilaterian evolution from three spiralian genomes.</title>
        <authorList>
            <person name="Simakov O."/>
            <person name="Marletaz F."/>
            <person name="Cho S.J."/>
            <person name="Edsinger-Gonzales E."/>
            <person name="Havlak P."/>
            <person name="Hellsten U."/>
            <person name="Kuo D.H."/>
            <person name="Larsson T."/>
            <person name="Lv J."/>
            <person name="Arendt D."/>
            <person name="Savage R."/>
            <person name="Osoegawa K."/>
            <person name="de Jong P."/>
            <person name="Grimwood J."/>
            <person name="Chapman J.A."/>
            <person name="Shapiro H."/>
            <person name="Aerts A."/>
            <person name="Otillar R.P."/>
            <person name="Terry A.Y."/>
            <person name="Boore J.L."/>
            <person name="Grigoriev I.V."/>
            <person name="Lindberg D.R."/>
            <person name="Seaver E.C."/>
            <person name="Weisblat D.A."/>
            <person name="Putnam N.H."/>
            <person name="Rokhsar D.S."/>
        </authorList>
    </citation>
    <scope>NUCLEOTIDE SEQUENCE</scope>
    <source>
        <strain evidence="1 3">I ESC-2004</strain>
    </source>
</reference>
<evidence type="ECO:0000313" key="3">
    <source>
        <dbReference type="Proteomes" id="UP000014760"/>
    </source>
</evidence>
<gene>
    <name evidence="1" type="ORF">CAPTEDRAFT_201415</name>
</gene>
<organism evidence="1">
    <name type="scientific">Capitella teleta</name>
    <name type="common">Polychaete worm</name>
    <dbReference type="NCBI Taxonomy" id="283909"/>
    <lineage>
        <taxon>Eukaryota</taxon>
        <taxon>Metazoa</taxon>
        <taxon>Spiralia</taxon>
        <taxon>Lophotrochozoa</taxon>
        <taxon>Annelida</taxon>
        <taxon>Polychaeta</taxon>
        <taxon>Sedentaria</taxon>
        <taxon>Scolecida</taxon>
        <taxon>Capitellidae</taxon>
        <taxon>Capitella</taxon>
    </lineage>
</organism>
<dbReference type="EMBL" id="AMQN01002703">
    <property type="status" value="NOT_ANNOTATED_CDS"/>
    <property type="molecule type" value="Genomic_DNA"/>
</dbReference>
<dbReference type="EMBL" id="KB309853">
    <property type="protein sequence ID" value="ELT93194.1"/>
    <property type="molecule type" value="Genomic_DNA"/>
</dbReference>
<keyword evidence="3" id="KW-1185">Reference proteome</keyword>
<dbReference type="HOGENOM" id="CLU_038092_0_0_1"/>
<reference evidence="3" key="1">
    <citation type="submission" date="2012-12" db="EMBL/GenBank/DDBJ databases">
        <authorList>
            <person name="Hellsten U."/>
            <person name="Grimwood J."/>
            <person name="Chapman J.A."/>
            <person name="Shapiro H."/>
            <person name="Aerts A."/>
            <person name="Otillar R.P."/>
            <person name="Terry A.Y."/>
            <person name="Boore J.L."/>
            <person name="Simakov O."/>
            <person name="Marletaz F."/>
            <person name="Cho S.-J."/>
            <person name="Edsinger-Gonzales E."/>
            <person name="Havlak P."/>
            <person name="Kuo D.-H."/>
            <person name="Larsson T."/>
            <person name="Lv J."/>
            <person name="Arendt D."/>
            <person name="Savage R."/>
            <person name="Osoegawa K."/>
            <person name="de Jong P."/>
            <person name="Lindberg D.R."/>
            <person name="Seaver E.C."/>
            <person name="Weisblat D.A."/>
            <person name="Putnam N.H."/>
            <person name="Grigoriev I.V."/>
            <person name="Rokhsar D.S."/>
        </authorList>
    </citation>
    <scope>NUCLEOTIDE SEQUENCE</scope>
    <source>
        <strain evidence="3">I ESC-2004</strain>
    </source>
</reference>
<evidence type="ECO:0000313" key="2">
    <source>
        <dbReference type="EnsemblMetazoa" id="CapteP201415"/>
    </source>
</evidence>
<dbReference type="Proteomes" id="UP000014760">
    <property type="component" value="Unassembled WGS sequence"/>
</dbReference>
<evidence type="ECO:0000313" key="1">
    <source>
        <dbReference type="EMBL" id="ELT93194.1"/>
    </source>
</evidence>
<accession>R7THJ9</accession>
<protein>
    <recommendedName>
        <fullName evidence="4">SGNH domain-containing protein</fullName>
    </recommendedName>
</protein>
<reference evidence="2" key="3">
    <citation type="submission" date="2015-06" db="UniProtKB">
        <authorList>
            <consortium name="EnsemblMetazoa"/>
        </authorList>
    </citation>
    <scope>IDENTIFICATION</scope>
</reference>
<dbReference type="AlphaFoldDB" id="R7THJ9"/>
<sequence>MCILQQKFLVFVSLLLLTLVAILGFTFSFKGSFFDGRPFWGLGMSERSNNKNNNVDSSQPPNLPDFVKPNRKCKVPFGSDRAHLPPCTHSLLRSYYSKMASYPECGAWVETAGYGYSQRYILDFCEFKPYNLPECSLRNGLQHILFAGDSVGWRTYLSMVNTSIWAGSNCHLVKSEGTKSRTPSTEYFSVGRRSLNDSFVVVDRSCVWCRANVYDCEMRTESGYHTVRLEFAPAYKFRDPSLTISPGNPKWSSAETFQEFLFSTYLPMVGMPDAIVLPFPLNHELGNAQVVADFQSLVDLILKHVPRTTQIHWLPTASKFPSKLLPKDRVHLNDGDHSEVYRMASQITKVLEPYLQNSSYNMYGFVSLFNMSATKEDWNEDSIHFNYLWYAHVIRTLLSILCAG</sequence>
<evidence type="ECO:0008006" key="4">
    <source>
        <dbReference type="Google" id="ProtNLM"/>
    </source>
</evidence>
<dbReference type="OrthoDB" id="6319519at2759"/>
<dbReference type="EnsemblMetazoa" id="CapteT201415">
    <property type="protein sequence ID" value="CapteP201415"/>
    <property type="gene ID" value="CapteG201415"/>
</dbReference>
<name>R7THJ9_CAPTE</name>